<feature type="domain" description="Phosphodiester glycosidase" evidence="2">
    <location>
        <begin position="323"/>
        <end position="469"/>
    </location>
</feature>
<keyword evidence="1" id="KW-0732">Signal</keyword>
<feature type="signal peptide" evidence="1">
    <location>
        <begin position="1"/>
        <end position="25"/>
    </location>
</feature>
<reference evidence="4" key="1">
    <citation type="submission" date="2017-04" db="EMBL/GenBank/DDBJ databases">
        <title>Function of individual gut microbiota members based on whole genome sequencing of pure cultures obtained from chicken caecum.</title>
        <authorList>
            <person name="Medvecky M."/>
            <person name="Cejkova D."/>
            <person name="Polansky O."/>
            <person name="Karasova D."/>
            <person name="Kubasova T."/>
            <person name="Cizek A."/>
            <person name="Rychlik I."/>
        </authorList>
    </citation>
    <scope>NUCLEOTIDE SEQUENCE [LARGE SCALE GENOMIC DNA]</scope>
    <source>
        <strain evidence="4">An90</strain>
    </source>
</reference>
<dbReference type="Gene3D" id="2.60.40.2340">
    <property type="match status" value="1"/>
</dbReference>
<dbReference type="OrthoDB" id="9809781at2"/>
<gene>
    <name evidence="3" type="ORF">B5G41_11435</name>
</gene>
<dbReference type="PANTHER" id="PTHR40446:SF2">
    <property type="entry name" value="N-ACETYLGLUCOSAMINE-1-PHOSPHODIESTER ALPHA-N-ACETYLGLUCOSAMINIDASE"/>
    <property type="match status" value="1"/>
</dbReference>
<protein>
    <recommendedName>
        <fullName evidence="2">Phosphodiester glycosidase domain-containing protein</fullName>
    </recommendedName>
</protein>
<proteinExistence type="predicted"/>
<dbReference type="PROSITE" id="PS51257">
    <property type="entry name" value="PROKAR_LIPOPROTEIN"/>
    <property type="match status" value="1"/>
</dbReference>
<dbReference type="Proteomes" id="UP000195772">
    <property type="component" value="Unassembled WGS sequence"/>
</dbReference>
<dbReference type="InterPro" id="IPR018711">
    <property type="entry name" value="NAGPA"/>
</dbReference>
<name>A0A1Y3QWK0_9BACT</name>
<dbReference type="Pfam" id="PF09992">
    <property type="entry name" value="NAGPA"/>
    <property type="match status" value="1"/>
</dbReference>
<dbReference type="RefSeq" id="WP_081918633.1">
    <property type="nucleotide sequence ID" value="NZ_LN609285.1"/>
</dbReference>
<feature type="chain" id="PRO_5012621549" description="Phosphodiester glycosidase domain-containing protein" evidence="1">
    <location>
        <begin position="26"/>
        <end position="484"/>
    </location>
</feature>
<dbReference type="EMBL" id="NFHB01000007">
    <property type="protein sequence ID" value="OUN02648.1"/>
    <property type="molecule type" value="Genomic_DNA"/>
</dbReference>
<evidence type="ECO:0000259" key="2">
    <source>
        <dbReference type="Pfam" id="PF09992"/>
    </source>
</evidence>
<sequence>MKKLFTPPLLTALLCCMGAFLIASCSDDDKKWPSEVSQPFVSVTAADGDSTISAVISDADKTITFGEFQNMTDLSKVKVTFDMTWGAILKTPGTATAEVNLTSPYSVVVNVGYLHEETYLMSAKPKDIPNPILSAKVGDEEAVIAGNTITIAYKTGMNVNAMVFDIELVPGASLKSPADRTFDLEFADGTLVVTYGGTDYTYVVKQTGYTDPLLSQGWTDETGSFGTLPKYIKVYKTTKLNGVDNNIAYIAIMGPQSTMGVVGNGSDLKTIQELESLDGSWNVYLVGVSSAGTAVQTIIRDGQFVQDPHAINSFATIGQDNNGAYKMAWSQKFDGKLYAFPFRDGSSFTARIQSDGTVWDAKTAVSGIPMVLWNGNVLTEAQTICNDGSNSGWYANNPAYARAAVGVTAQGKVFAFCGQQVEGSVGVSMLDLAKVMKELGCVSAMSFEGSSSPNMRVNKHETVLNSKAAEGKAEKGMQCALVFK</sequence>
<organism evidence="3 4">
    <name type="scientific">Alistipes onderdonkii</name>
    <dbReference type="NCBI Taxonomy" id="328813"/>
    <lineage>
        <taxon>Bacteria</taxon>
        <taxon>Pseudomonadati</taxon>
        <taxon>Bacteroidota</taxon>
        <taxon>Bacteroidia</taxon>
        <taxon>Bacteroidales</taxon>
        <taxon>Rikenellaceae</taxon>
        <taxon>Alistipes</taxon>
    </lineage>
</organism>
<accession>A0A1Y3QWK0</accession>
<evidence type="ECO:0000313" key="4">
    <source>
        <dbReference type="Proteomes" id="UP000195772"/>
    </source>
</evidence>
<evidence type="ECO:0000256" key="1">
    <source>
        <dbReference type="SAM" id="SignalP"/>
    </source>
</evidence>
<evidence type="ECO:0000313" key="3">
    <source>
        <dbReference type="EMBL" id="OUN02648.1"/>
    </source>
</evidence>
<dbReference type="AlphaFoldDB" id="A0A1Y3QWK0"/>
<comment type="caution">
    <text evidence="3">The sequence shown here is derived from an EMBL/GenBank/DDBJ whole genome shotgun (WGS) entry which is preliminary data.</text>
</comment>
<dbReference type="PANTHER" id="PTHR40446">
    <property type="entry name" value="N-ACETYLGLUCOSAMINE-1-PHOSPHODIESTER ALPHA-N-ACETYLGLUCOSAMINIDASE"/>
    <property type="match status" value="1"/>
</dbReference>